<protein>
    <submittedName>
        <fullName evidence="2">DNA-binding transcriptional regulator, MarR family</fullName>
    </submittedName>
</protein>
<feature type="domain" description="HTH marR-type" evidence="1">
    <location>
        <begin position="12"/>
        <end position="148"/>
    </location>
</feature>
<keyword evidence="3" id="KW-1185">Reference proteome</keyword>
<dbReference type="InterPro" id="IPR000835">
    <property type="entry name" value="HTH_MarR-typ"/>
</dbReference>
<gene>
    <name evidence="2" type="ORF">SAMN05421642_11727</name>
</gene>
<proteinExistence type="predicted"/>
<dbReference type="InterPro" id="IPR039422">
    <property type="entry name" value="MarR/SlyA-like"/>
</dbReference>
<dbReference type="SMART" id="SM00347">
    <property type="entry name" value="HTH_MARR"/>
    <property type="match status" value="1"/>
</dbReference>
<dbReference type="Gene3D" id="1.10.10.10">
    <property type="entry name" value="Winged helix-like DNA-binding domain superfamily/Winged helix DNA-binding domain"/>
    <property type="match status" value="1"/>
</dbReference>
<evidence type="ECO:0000313" key="3">
    <source>
        <dbReference type="Proteomes" id="UP000198327"/>
    </source>
</evidence>
<dbReference type="PANTHER" id="PTHR33164">
    <property type="entry name" value="TRANSCRIPTIONAL REGULATOR, MARR FAMILY"/>
    <property type="match status" value="1"/>
</dbReference>
<name>A0A239MCM2_9NOCA</name>
<dbReference type="Pfam" id="PF12802">
    <property type="entry name" value="MarR_2"/>
    <property type="match status" value="1"/>
</dbReference>
<dbReference type="GO" id="GO:0003677">
    <property type="term" value="F:DNA binding"/>
    <property type="evidence" value="ECO:0007669"/>
    <property type="project" value="UniProtKB-KW"/>
</dbReference>
<dbReference type="EMBL" id="FZOW01000017">
    <property type="protein sequence ID" value="SNT39932.1"/>
    <property type="molecule type" value="Genomic_DNA"/>
</dbReference>
<dbReference type="PRINTS" id="PR00598">
    <property type="entry name" value="HTHMARR"/>
</dbReference>
<dbReference type="InterPro" id="IPR036388">
    <property type="entry name" value="WH-like_DNA-bd_sf"/>
</dbReference>
<dbReference type="OrthoDB" id="5195026at2"/>
<sequence>MATTRSQQDSTELDQWRALTVLSGRITQEVNRVVARKHELTMHEVFVLSELTAGNPQGLRIQDLADSTGVDQSSMSRTVKRLESRGLTQKVSCDFDKRGVYCQLTDEGRALAVRAVRTCRVALSDALDGASFEPRTAAVVARLRFELP</sequence>
<dbReference type="GO" id="GO:0003700">
    <property type="term" value="F:DNA-binding transcription factor activity"/>
    <property type="evidence" value="ECO:0007669"/>
    <property type="project" value="InterPro"/>
</dbReference>
<evidence type="ECO:0000313" key="2">
    <source>
        <dbReference type="EMBL" id="SNT39932.1"/>
    </source>
</evidence>
<keyword evidence="2" id="KW-0238">DNA-binding</keyword>
<reference evidence="3" key="1">
    <citation type="submission" date="2017-06" db="EMBL/GenBank/DDBJ databases">
        <authorList>
            <person name="Varghese N."/>
            <person name="Submissions S."/>
        </authorList>
    </citation>
    <scope>NUCLEOTIDE SEQUENCE [LARGE SCALE GENOMIC DNA]</scope>
    <source>
        <strain evidence="3">JCM 23211</strain>
    </source>
</reference>
<evidence type="ECO:0000259" key="1">
    <source>
        <dbReference type="PROSITE" id="PS50995"/>
    </source>
</evidence>
<dbReference type="PROSITE" id="PS50995">
    <property type="entry name" value="HTH_MARR_2"/>
    <property type="match status" value="1"/>
</dbReference>
<dbReference type="InterPro" id="IPR036390">
    <property type="entry name" value="WH_DNA-bd_sf"/>
</dbReference>
<accession>A0A239MCM2</accession>
<dbReference type="GO" id="GO:0006950">
    <property type="term" value="P:response to stress"/>
    <property type="evidence" value="ECO:0007669"/>
    <property type="project" value="TreeGrafter"/>
</dbReference>
<dbReference type="AlphaFoldDB" id="A0A239MCM2"/>
<dbReference type="RefSeq" id="WP_089250798.1">
    <property type="nucleotide sequence ID" value="NZ_FZOW01000017.1"/>
</dbReference>
<dbReference type="SUPFAM" id="SSF46785">
    <property type="entry name" value="Winged helix' DNA-binding domain"/>
    <property type="match status" value="1"/>
</dbReference>
<dbReference type="PANTHER" id="PTHR33164:SF99">
    <property type="entry name" value="MARR FAMILY REGULATORY PROTEIN"/>
    <property type="match status" value="1"/>
</dbReference>
<organism evidence="2 3">
    <name type="scientific">Rhodococcoides kyotonense</name>
    <dbReference type="NCBI Taxonomy" id="398843"/>
    <lineage>
        <taxon>Bacteria</taxon>
        <taxon>Bacillati</taxon>
        <taxon>Actinomycetota</taxon>
        <taxon>Actinomycetes</taxon>
        <taxon>Mycobacteriales</taxon>
        <taxon>Nocardiaceae</taxon>
        <taxon>Rhodococcoides</taxon>
    </lineage>
</organism>
<dbReference type="Proteomes" id="UP000198327">
    <property type="component" value="Unassembled WGS sequence"/>
</dbReference>